<sequence>MVSTPEGLGLRVRGVVQGVGFRPFVYRLATRLGLSGYVKNTGEGVFIAVFGEPEKVKLFIEALRKEAPPLARIDAIEALPLTEPPPPLFTVLESTKGKYQSARIPPDVATCKACLSELFDPSDRRYRYPFINCTDCGPRFTVIEGLPYDREKTTMRKFAMCPDCLAEYTNPLDRRFHAEPNACPVCGPRIWVTDRAGRKIETQDPLALVIKALKEGKIVALKGLGG</sequence>
<gene>
    <name evidence="3" type="ORF">ENJ96_08180</name>
</gene>
<feature type="active site" evidence="1">
    <location>
        <position position="22"/>
    </location>
</feature>
<keyword evidence="1" id="KW-0378">Hydrolase</keyword>
<feature type="non-terminal residue" evidence="3">
    <location>
        <position position="226"/>
    </location>
</feature>
<feature type="active site" evidence="1">
    <location>
        <position position="40"/>
    </location>
</feature>
<reference evidence="3" key="1">
    <citation type="journal article" date="2020" name="mSystems">
        <title>Genome- and Community-Level Interaction Insights into Carbon Utilization and Element Cycling Functions of Hydrothermarchaeota in Hydrothermal Sediment.</title>
        <authorList>
            <person name="Zhou Z."/>
            <person name="Liu Y."/>
            <person name="Xu W."/>
            <person name="Pan J."/>
            <person name="Luo Z.H."/>
            <person name="Li M."/>
        </authorList>
    </citation>
    <scope>NUCLEOTIDE SEQUENCE [LARGE SCALE GENOMIC DNA]</scope>
    <source>
        <strain evidence="3">HyVt-533</strain>
    </source>
</reference>
<dbReference type="PANTHER" id="PTHR42959">
    <property type="entry name" value="CARBAMOYLTRANSFERASE"/>
    <property type="match status" value="1"/>
</dbReference>
<dbReference type="Gene3D" id="3.90.870.50">
    <property type="match status" value="1"/>
</dbReference>
<dbReference type="PANTHER" id="PTHR42959:SF1">
    <property type="entry name" value="CARBAMOYLTRANSFERASE HYPF"/>
    <property type="match status" value="1"/>
</dbReference>
<dbReference type="InterPro" id="IPR051060">
    <property type="entry name" value="Carbamoyltrans_HypF-like"/>
</dbReference>
<dbReference type="Proteomes" id="UP000886101">
    <property type="component" value="Unassembled WGS sequence"/>
</dbReference>
<dbReference type="Pfam" id="PF00708">
    <property type="entry name" value="Acylphosphatase"/>
    <property type="match status" value="1"/>
</dbReference>
<evidence type="ECO:0000259" key="2">
    <source>
        <dbReference type="PROSITE" id="PS51160"/>
    </source>
</evidence>
<dbReference type="InterPro" id="IPR017968">
    <property type="entry name" value="Acylphosphatase_CS"/>
</dbReference>
<evidence type="ECO:0000256" key="1">
    <source>
        <dbReference type="PROSITE-ProRule" id="PRU00520"/>
    </source>
</evidence>
<accession>A0A7V5U346</accession>
<protein>
    <recommendedName>
        <fullName evidence="1">acylphosphatase</fullName>
        <ecNumber evidence="1">3.6.1.7</ecNumber>
    </recommendedName>
</protein>
<dbReference type="InterPro" id="IPR011125">
    <property type="entry name" value="Znf_HypF"/>
</dbReference>
<dbReference type="InterPro" id="IPR001792">
    <property type="entry name" value="Acylphosphatase-like_dom"/>
</dbReference>
<dbReference type="Pfam" id="PF07503">
    <property type="entry name" value="zf-HYPF"/>
    <property type="match status" value="2"/>
</dbReference>
<comment type="caution">
    <text evidence="3">The sequence shown here is derived from an EMBL/GenBank/DDBJ whole genome shotgun (WGS) entry which is preliminary data.</text>
</comment>
<dbReference type="InterPro" id="IPR036046">
    <property type="entry name" value="Acylphosphatase-like_dom_sf"/>
</dbReference>
<dbReference type="GO" id="GO:0016743">
    <property type="term" value="F:carboxyl- or carbamoyltransferase activity"/>
    <property type="evidence" value="ECO:0007669"/>
    <property type="project" value="TreeGrafter"/>
</dbReference>
<feature type="domain" description="Acylphosphatase-like" evidence="2">
    <location>
        <begin position="7"/>
        <end position="93"/>
    </location>
</feature>
<evidence type="ECO:0000313" key="3">
    <source>
        <dbReference type="EMBL" id="HHI97817.1"/>
    </source>
</evidence>
<comment type="catalytic activity">
    <reaction evidence="1">
        <text>an acyl phosphate + H2O = a carboxylate + phosphate + H(+)</text>
        <dbReference type="Rhea" id="RHEA:14965"/>
        <dbReference type="ChEBI" id="CHEBI:15377"/>
        <dbReference type="ChEBI" id="CHEBI:15378"/>
        <dbReference type="ChEBI" id="CHEBI:29067"/>
        <dbReference type="ChEBI" id="CHEBI:43474"/>
        <dbReference type="ChEBI" id="CHEBI:59918"/>
        <dbReference type="EC" id="3.6.1.7"/>
    </reaction>
</comment>
<organism evidence="3">
    <name type="scientific">Thermodesulfatator atlanticus</name>
    <dbReference type="NCBI Taxonomy" id="501497"/>
    <lineage>
        <taxon>Bacteria</taxon>
        <taxon>Pseudomonadati</taxon>
        <taxon>Thermodesulfobacteriota</taxon>
        <taxon>Thermodesulfobacteria</taxon>
        <taxon>Thermodesulfobacteriales</taxon>
        <taxon>Thermodesulfatatoraceae</taxon>
        <taxon>Thermodesulfatator</taxon>
    </lineage>
</organism>
<dbReference type="GO" id="GO:0008270">
    <property type="term" value="F:zinc ion binding"/>
    <property type="evidence" value="ECO:0007669"/>
    <property type="project" value="InterPro"/>
</dbReference>
<dbReference type="EMBL" id="DROK01000243">
    <property type="protein sequence ID" value="HHI97817.1"/>
    <property type="molecule type" value="Genomic_DNA"/>
</dbReference>
<dbReference type="EC" id="3.6.1.7" evidence="1"/>
<proteinExistence type="predicted"/>
<dbReference type="SUPFAM" id="SSF54975">
    <property type="entry name" value="Acylphosphatase/BLUF domain-like"/>
    <property type="match status" value="1"/>
</dbReference>
<dbReference type="PROSITE" id="PS00150">
    <property type="entry name" value="ACYLPHOSPHATASE_1"/>
    <property type="match status" value="1"/>
</dbReference>
<dbReference type="GO" id="GO:0051604">
    <property type="term" value="P:protein maturation"/>
    <property type="evidence" value="ECO:0007669"/>
    <property type="project" value="TreeGrafter"/>
</dbReference>
<dbReference type="GO" id="GO:0003998">
    <property type="term" value="F:acylphosphatase activity"/>
    <property type="evidence" value="ECO:0007669"/>
    <property type="project" value="UniProtKB-EC"/>
</dbReference>
<name>A0A7V5U346_9BACT</name>
<dbReference type="AlphaFoldDB" id="A0A7V5U346"/>
<dbReference type="PROSITE" id="PS51160">
    <property type="entry name" value="ACYLPHOSPHATASE_3"/>
    <property type="match status" value="1"/>
</dbReference>